<proteinExistence type="predicted"/>
<keyword evidence="7" id="KW-1185">Reference proteome</keyword>
<organism evidence="6 7">
    <name type="scientific">Candidatus Galacturonatibacter soehngenii</name>
    <dbReference type="NCBI Taxonomy" id="2307010"/>
    <lineage>
        <taxon>Bacteria</taxon>
        <taxon>Bacillati</taxon>
        <taxon>Bacillota</taxon>
        <taxon>Clostridia</taxon>
        <taxon>Lachnospirales</taxon>
        <taxon>Lachnospiraceae</taxon>
        <taxon>Candidatus Galacturonatibacter</taxon>
    </lineage>
</organism>
<evidence type="ECO:0000259" key="5">
    <source>
        <dbReference type="PROSITE" id="PS51063"/>
    </source>
</evidence>
<comment type="caution">
    <text evidence="6">The sequence shown here is derived from an EMBL/GenBank/DDBJ whole genome shotgun (WGS) entry which is preliminary data.</text>
</comment>
<dbReference type="InterPro" id="IPR036390">
    <property type="entry name" value="WH_DNA-bd_sf"/>
</dbReference>
<keyword evidence="2" id="KW-0238">DNA-binding</keyword>
<dbReference type="GO" id="GO:0003700">
    <property type="term" value="F:DNA-binding transcription factor activity"/>
    <property type="evidence" value="ECO:0007669"/>
    <property type="project" value="TreeGrafter"/>
</dbReference>
<dbReference type="AlphaFoldDB" id="A0A7V7QK97"/>
<dbReference type="PROSITE" id="PS50042">
    <property type="entry name" value="CNMP_BINDING_3"/>
    <property type="match status" value="1"/>
</dbReference>
<dbReference type="Proteomes" id="UP000461768">
    <property type="component" value="Unassembled WGS sequence"/>
</dbReference>
<dbReference type="Gene3D" id="2.60.120.10">
    <property type="entry name" value="Jelly Rolls"/>
    <property type="match status" value="1"/>
</dbReference>
<feature type="domain" description="Cyclic nucleotide-binding" evidence="4">
    <location>
        <begin position="19"/>
        <end position="108"/>
    </location>
</feature>
<dbReference type="SUPFAM" id="SSF51206">
    <property type="entry name" value="cAMP-binding domain-like"/>
    <property type="match status" value="1"/>
</dbReference>
<dbReference type="InterPro" id="IPR050397">
    <property type="entry name" value="Env_Response_Regulators"/>
</dbReference>
<dbReference type="EMBL" id="WAGX01000005">
    <property type="protein sequence ID" value="KAB1438202.1"/>
    <property type="molecule type" value="Genomic_DNA"/>
</dbReference>
<dbReference type="SMART" id="SM00419">
    <property type="entry name" value="HTH_CRP"/>
    <property type="match status" value="1"/>
</dbReference>
<dbReference type="GO" id="GO:0005829">
    <property type="term" value="C:cytosol"/>
    <property type="evidence" value="ECO:0007669"/>
    <property type="project" value="TreeGrafter"/>
</dbReference>
<dbReference type="InterPro" id="IPR000595">
    <property type="entry name" value="cNMP-bd_dom"/>
</dbReference>
<dbReference type="PRINTS" id="PR00034">
    <property type="entry name" value="HTHCRP"/>
</dbReference>
<keyword evidence="1" id="KW-0805">Transcription regulation</keyword>
<dbReference type="CDD" id="cd00092">
    <property type="entry name" value="HTH_CRP"/>
    <property type="match status" value="1"/>
</dbReference>
<reference evidence="6 7" key="2">
    <citation type="submission" date="2020-02" db="EMBL/GenBank/DDBJ databases">
        <title>Candidatus Galacturonibacter soehngenii shows hetero-acetogenic catabolism of galacturonic acid but lacks a canonical carbon monoxide dehydrogenase/acetyl-CoA synthase complex.</title>
        <authorList>
            <person name="Diender M."/>
            <person name="Stouten G.R."/>
            <person name="Petersen J.F."/>
            <person name="Nielsen P.H."/>
            <person name="Dueholm M.S."/>
            <person name="Pronk J.T."/>
            <person name="Van Loosdrecht M.C.M."/>
        </authorList>
    </citation>
    <scope>NUCLEOTIDE SEQUENCE [LARGE SCALE GENOMIC DNA]</scope>
    <source>
        <strain evidence="6">GalUA</strain>
    </source>
</reference>
<gene>
    <name evidence="6" type="ORF">F7O84_11655</name>
</gene>
<dbReference type="InterPro" id="IPR018490">
    <property type="entry name" value="cNMP-bd_dom_sf"/>
</dbReference>
<name>A0A7V7QK97_9FIRM</name>
<feature type="domain" description="HTH crp-type" evidence="5">
    <location>
        <begin position="161"/>
        <end position="227"/>
    </location>
</feature>
<keyword evidence="3" id="KW-0804">Transcription</keyword>
<evidence type="ECO:0000256" key="1">
    <source>
        <dbReference type="ARBA" id="ARBA00023015"/>
    </source>
</evidence>
<dbReference type="OrthoDB" id="9774616at2"/>
<accession>A0A7V7QK97</accession>
<dbReference type="InterPro" id="IPR014710">
    <property type="entry name" value="RmlC-like_jellyroll"/>
</dbReference>
<evidence type="ECO:0000313" key="7">
    <source>
        <dbReference type="Proteomes" id="UP000461768"/>
    </source>
</evidence>
<evidence type="ECO:0000259" key="4">
    <source>
        <dbReference type="PROSITE" id="PS50042"/>
    </source>
</evidence>
<dbReference type="Pfam" id="PF13545">
    <property type="entry name" value="HTH_Crp_2"/>
    <property type="match status" value="1"/>
</dbReference>
<dbReference type="PANTHER" id="PTHR24567">
    <property type="entry name" value="CRP FAMILY TRANSCRIPTIONAL REGULATORY PROTEIN"/>
    <property type="match status" value="1"/>
</dbReference>
<dbReference type="InterPro" id="IPR012318">
    <property type="entry name" value="HTH_CRP"/>
</dbReference>
<sequence length="233" mass="27032">MKEECRMDRIVSTLKSSVLCKNMSDEQIENFVKTSIISKRFYKKGSIVFHENDKPTKLYLLMEGKVSICKDTMSGRKILITEITRSGDIFGEVYLYMQVDKYNLYSVVQENSQILEFTSDLFDMKEGRLEPSHVIVFQNILTLFAQKAYFMNMKLQVLSSGNLRQCLVRFLLNQQKNSNIIQLFMTREALADYLNVARQSLSRELSALQEEGLISVSGKKITILQQEQLEEYL</sequence>
<reference evidence="6 7" key="1">
    <citation type="submission" date="2019-09" db="EMBL/GenBank/DDBJ databases">
        <authorList>
            <person name="Valk L.C."/>
        </authorList>
    </citation>
    <scope>NUCLEOTIDE SEQUENCE [LARGE SCALE GENOMIC DNA]</scope>
    <source>
        <strain evidence="6">GalUA</strain>
    </source>
</reference>
<dbReference type="Pfam" id="PF00027">
    <property type="entry name" value="cNMP_binding"/>
    <property type="match status" value="1"/>
</dbReference>
<dbReference type="PROSITE" id="PS51063">
    <property type="entry name" value="HTH_CRP_2"/>
    <property type="match status" value="1"/>
</dbReference>
<dbReference type="SMART" id="SM00100">
    <property type="entry name" value="cNMP"/>
    <property type="match status" value="1"/>
</dbReference>
<dbReference type="PANTHER" id="PTHR24567:SF58">
    <property type="entry name" value="CYCLIC AMP-BINDING REGULATORY PROTEIN"/>
    <property type="match status" value="1"/>
</dbReference>
<dbReference type="GO" id="GO:0003677">
    <property type="term" value="F:DNA binding"/>
    <property type="evidence" value="ECO:0007669"/>
    <property type="project" value="UniProtKB-KW"/>
</dbReference>
<evidence type="ECO:0000313" key="6">
    <source>
        <dbReference type="EMBL" id="KAB1438202.1"/>
    </source>
</evidence>
<evidence type="ECO:0000256" key="3">
    <source>
        <dbReference type="ARBA" id="ARBA00023163"/>
    </source>
</evidence>
<dbReference type="CDD" id="cd00038">
    <property type="entry name" value="CAP_ED"/>
    <property type="match status" value="1"/>
</dbReference>
<evidence type="ECO:0000256" key="2">
    <source>
        <dbReference type="ARBA" id="ARBA00023125"/>
    </source>
</evidence>
<dbReference type="SUPFAM" id="SSF46785">
    <property type="entry name" value="Winged helix' DNA-binding domain"/>
    <property type="match status" value="1"/>
</dbReference>
<protein>
    <submittedName>
        <fullName evidence="6">Crp/Fnr family transcriptional regulator</fullName>
    </submittedName>
</protein>